<proteinExistence type="predicted"/>
<name>A0A7C9ACN6_OPUST</name>
<accession>A0A7C9ACN6</accession>
<reference evidence="1" key="1">
    <citation type="journal article" date="2013" name="J. Plant Res.">
        <title>Effect of fungi and light on seed germination of three Opuntia species from semiarid lands of central Mexico.</title>
        <authorList>
            <person name="Delgado-Sanchez P."/>
            <person name="Jimenez-Bremont J.F."/>
            <person name="Guerrero-Gonzalez Mde L."/>
            <person name="Flores J."/>
        </authorList>
    </citation>
    <scope>NUCLEOTIDE SEQUENCE</scope>
    <source>
        <tissue evidence="1">Cladode</tissue>
    </source>
</reference>
<organism evidence="1">
    <name type="scientific">Opuntia streptacantha</name>
    <name type="common">Prickly pear cactus</name>
    <name type="synonym">Opuntia cardona</name>
    <dbReference type="NCBI Taxonomy" id="393608"/>
    <lineage>
        <taxon>Eukaryota</taxon>
        <taxon>Viridiplantae</taxon>
        <taxon>Streptophyta</taxon>
        <taxon>Embryophyta</taxon>
        <taxon>Tracheophyta</taxon>
        <taxon>Spermatophyta</taxon>
        <taxon>Magnoliopsida</taxon>
        <taxon>eudicotyledons</taxon>
        <taxon>Gunneridae</taxon>
        <taxon>Pentapetalae</taxon>
        <taxon>Caryophyllales</taxon>
        <taxon>Cactineae</taxon>
        <taxon>Cactaceae</taxon>
        <taxon>Opuntioideae</taxon>
        <taxon>Opuntia</taxon>
    </lineage>
</organism>
<dbReference type="AlphaFoldDB" id="A0A7C9ACN6"/>
<evidence type="ECO:0000313" key="1">
    <source>
        <dbReference type="EMBL" id="MBA4662435.1"/>
    </source>
</evidence>
<sequence length="103" mass="12658">MSGNWILGRRLSLKERDPRSSIFRFRWVLGRRRRQLRRRCRRCEWKRRREMGVTMFVVREGEGLSWRIDSLLCWISMAILNRLSLVYLMGMEVLKLQNMQLRT</sequence>
<protein>
    <submittedName>
        <fullName evidence="1">Uncharacterized protein</fullName>
    </submittedName>
</protein>
<dbReference type="EMBL" id="GISG01215875">
    <property type="protein sequence ID" value="MBA4662435.1"/>
    <property type="molecule type" value="Transcribed_RNA"/>
</dbReference>
<reference evidence="1" key="2">
    <citation type="submission" date="2020-07" db="EMBL/GenBank/DDBJ databases">
        <authorList>
            <person name="Vera ALvarez R."/>
            <person name="Arias-Moreno D.M."/>
            <person name="Jimenez-Jacinto V."/>
            <person name="Jimenez-Bremont J.F."/>
            <person name="Swaminathan K."/>
            <person name="Moose S.P."/>
            <person name="Guerrero-Gonzalez M.L."/>
            <person name="Marino-Ramirez L."/>
            <person name="Landsman D."/>
            <person name="Rodriguez-Kessler M."/>
            <person name="Delgado-Sanchez P."/>
        </authorList>
    </citation>
    <scope>NUCLEOTIDE SEQUENCE</scope>
    <source>
        <tissue evidence="1">Cladode</tissue>
    </source>
</reference>